<feature type="compositionally biased region" description="Polar residues" evidence="1">
    <location>
        <begin position="561"/>
        <end position="571"/>
    </location>
</feature>
<gene>
    <name evidence="2" type="ORF">TWF718_001177</name>
</gene>
<feature type="region of interest" description="Disordered" evidence="1">
    <location>
        <begin position="551"/>
        <end position="571"/>
    </location>
</feature>
<feature type="compositionally biased region" description="Low complexity" evidence="1">
    <location>
        <begin position="442"/>
        <end position="455"/>
    </location>
</feature>
<name>A0AAN8N8E7_9PEZI</name>
<feature type="region of interest" description="Disordered" evidence="1">
    <location>
        <begin position="116"/>
        <end position="143"/>
    </location>
</feature>
<comment type="caution">
    <text evidence="2">The sequence shown here is derived from an EMBL/GenBank/DDBJ whole genome shotgun (WGS) entry which is preliminary data.</text>
</comment>
<feature type="region of interest" description="Disordered" evidence="1">
    <location>
        <begin position="412"/>
        <end position="486"/>
    </location>
</feature>
<feature type="compositionally biased region" description="Basic and acidic residues" evidence="1">
    <location>
        <begin position="786"/>
        <end position="804"/>
    </location>
</feature>
<organism evidence="2 3">
    <name type="scientific">Orbilia javanica</name>
    <dbReference type="NCBI Taxonomy" id="47235"/>
    <lineage>
        <taxon>Eukaryota</taxon>
        <taxon>Fungi</taxon>
        <taxon>Dikarya</taxon>
        <taxon>Ascomycota</taxon>
        <taxon>Pezizomycotina</taxon>
        <taxon>Orbiliomycetes</taxon>
        <taxon>Orbiliales</taxon>
        <taxon>Orbiliaceae</taxon>
        <taxon>Orbilia</taxon>
    </lineage>
</organism>
<accession>A0AAN8N8E7</accession>
<evidence type="ECO:0000256" key="1">
    <source>
        <dbReference type="SAM" id="MobiDB-lite"/>
    </source>
</evidence>
<feature type="compositionally biased region" description="Acidic residues" evidence="1">
    <location>
        <begin position="472"/>
        <end position="486"/>
    </location>
</feature>
<feature type="region of interest" description="Disordered" evidence="1">
    <location>
        <begin position="591"/>
        <end position="612"/>
    </location>
</feature>
<keyword evidence="3" id="KW-1185">Reference proteome</keyword>
<feature type="region of interest" description="Disordered" evidence="1">
    <location>
        <begin position="765"/>
        <end position="831"/>
    </location>
</feature>
<reference evidence="2 3" key="1">
    <citation type="submission" date="2019-10" db="EMBL/GenBank/DDBJ databases">
        <authorList>
            <person name="Palmer J.M."/>
        </authorList>
    </citation>
    <scope>NUCLEOTIDE SEQUENCE [LARGE SCALE GENOMIC DNA]</scope>
    <source>
        <strain evidence="2 3">TWF718</strain>
    </source>
</reference>
<dbReference type="Proteomes" id="UP001313282">
    <property type="component" value="Unassembled WGS sequence"/>
</dbReference>
<dbReference type="AlphaFoldDB" id="A0AAN8N8E7"/>
<feature type="compositionally biased region" description="Low complexity" evidence="1">
    <location>
        <begin position="813"/>
        <end position="823"/>
    </location>
</feature>
<evidence type="ECO:0000313" key="2">
    <source>
        <dbReference type="EMBL" id="KAK6356837.1"/>
    </source>
</evidence>
<sequence>MSEAFGIQLAFMLEDSPETHSQATAAAVKSTLTRASSTSVRDTTFCESFYKFDLQPKVSTAWPKGYKHPIQEWEFCPLQGNSVHPSMTPTRNGRPARPTIEIPPHGKSLSLSMKAPHREIGSRKSSAAQSHPRARAMSDSKARGSVVLSPGLWQRKRSATQQLNYDKNRPLPPLPLRIKKHEGEELQPSLSFRRKRDNIRRRQLQQRIELACIEPSIGPDSIILPPRYKREEEPKTEAITPGMGDAEVVTIGFETYAPPVPPVGQGLARIRDVVGDNHDDGLSLFDFSFDASNNAGKVLAEESISPFDLKAPVNEDLETDLPIKAKRFGCLPMKLRIEIPNITTSESPTVSGPQDNEAAEMEQMREAAESRCVGREETVYSDDGVEERRYVYFPTRESMELQRASSIIQQKRASVNRQPPYYNNFAPPAHPQENTREHQKKSSTSSSRSQMTFSTFGGGHNPKYDQESQVTDCEDYEADEDEDLNGDDTCASSFVSASSYPASEISAGDEGCYTPVPQRLSVASKRTAKSKNCSSRSATVEEEAVEVPPLPTRINIPTPVGPNNSTPVSRSITPRTSYDIITSAAVAHISFGPTPTSPTEHKGSRKSFSASASDIPSGIFDSASRLSSHSCSSLKIISNQSMPSSIPSVPAVEISRATSPETTVSFGNGEGSGAKCLHPSGYKMLGRRSITPTPSMLRSGDGGNNGRLLVIEEEPNQQRPSTAPEYQSSRSFFEDYDDTEEVESGFSKVKRFLAKCLSVKSRPISGVSESEVASRKKAGDKKKAKKADVVRETAKKTKEGKQEETSTPPPRPSSRFSRISRISKLGRGSGNKWRWSYAMMGATFS</sequence>
<protein>
    <submittedName>
        <fullName evidence="2">Uncharacterized protein</fullName>
    </submittedName>
</protein>
<evidence type="ECO:0000313" key="3">
    <source>
        <dbReference type="Proteomes" id="UP001313282"/>
    </source>
</evidence>
<dbReference type="EMBL" id="JAVHNR010000001">
    <property type="protein sequence ID" value="KAK6356837.1"/>
    <property type="molecule type" value="Genomic_DNA"/>
</dbReference>
<proteinExistence type="predicted"/>
<feature type="compositionally biased region" description="Basic residues" evidence="1">
    <location>
        <begin position="775"/>
        <end position="785"/>
    </location>
</feature>